<evidence type="ECO:0000313" key="2">
    <source>
        <dbReference type="EMBL" id="TQB68756.1"/>
    </source>
</evidence>
<reference evidence="2 3" key="1">
    <citation type="submission" date="2019-06" db="EMBL/GenBank/DDBJ databases">
        <title>Wine fermentation using esterase from Monascus purpureus.</title>
        <authorList>
            <person name="Geng C."/>
            <person name="Zhang Y."/>
        </authorList>
    </citation>
    <scope>NUCLEOTIDE SEQUENCE [LARGE SCALE GENOMIC DNA]</scope>
    <source>
        <strain evidence="2">HQ1</strain>
    </source>
</reference>
<evidence type="ECO:0000313" key="3">
    <source>
        <dbReference type="Proteomes" id="UP000319663"/>
    </source>
</evidence>
<proteinExistence type="predicted"/>
<feature type="compositionally biased region" description="Low complexity" evidence="1">
    <location>
        <begin position="176"/>
        <end position="195"/>
    </location>
</feature>
<name>A0A507QJU4_MONPU</name>
<dbReference type="InterPro" id="IPR007175">
    <property type="entry name" value="Rpr2/Snm1/Rpp21"/>
</dbReference>
<comment type="caution">
    <text evidence="2">The sequence shown here is derived from an EMBL/GenBank/DDBJ whole genome shotgun (WGS) entry which is preliminary data.</text>
</comment>
<evidence type="ECO:0000256" key="1">
    <source>
        <dbReference type="SAM" id="MobiDB-lite"/>
    </source>
</evidence>
<keyword evidence="3" id="KW-1185">Reference proteome</keyword>
<accession>A0A507QJU4</accession>
<sequence>MPPSEYASQLKFLKNSADFLIAESPSTSAHLLAVHRQILHDNSRSLNQRQHETFCGACGSIRKPEWTKIIHITRRNKAKRSDQAVPSVSKESAGEITVYKCLRCHRKTVKPRQGEPTRQISSSRTTVSSFQQSMPTTSSSTTGKNAAQVAAATVEATKTADNASSKKRAKARKQGSLQALLASKQRSQAASSSSLDIFDFLQQ</sequence>
<feature type="region of interest" description="Disordered" evidence="1">
    <location>
        <begin position="108"/>
        <end position="195"/>
    </location>
</feature>
<dbReference type="STRING" id="5098.A0A507QJU4"/>
<dbReference type="AlphaFoldDB" id="A0A507QJU4"/>
<dbReference type="GO" id="GO:0006396">
    <property type="term" value="P:RNA processing"/>
    <property type="evidence" value="ECO:0007669"/>
    <property type="project" value="InterPro"/>
</dbReference>
<dbReference type="Pfam" id="PF04032">
    <property type="entry name" value="Rpr2"/>
    <property type="match status" value="1"/>
</dbReference>
<dbReference type="EMBL" id="VIFY01000192">
    <property type="protein sequence ID" value="TQB68756.1"/>
    <property type="molecule type" value="Genomic_DNA"/>
</dbReference>
<dbReference type="Proteomes" id="UP000319663">
    <property type="component" value="Unassembled WGS sequence"/>
</dbReference>
<feature type="compositionally biased region" description="Low complexity" evidence="1">
    <location>
        <begin position="128"/>
        <end position="160"/>
    </location>
</feature>
<feature type="compositionally biased region" description="Polar residues" evidence="1">
    <location>
        <begin position="116"/>
        <end position="127"/>
    </location>
</feature>
<organism evidence="2 3">
    <name type="scientific">Monascus purpureus</name>
    <name type="common">Red mold</name>
    <name type="synonym">Monascus anka</name>
    <dbReference type="NCBI Taxonomy" id="5098"/>
    <lineage>
        <taxon>Eukaryota</taxon>
        <taxon>Fungi</taxon>
        <taxon>Dikarya</taxon>
        <taxon>Ascomycota</taxon>
        <taxon>Pezizomycotina</taxon>
        <taxon>Eurotiomycetes</taxon>
        <taxon>Eurotiomycetidae</taxon>
        <taxon>Eurotiales</taxon>
        <taxon>Aspergillaceae</taxon>
        <taxon>Monascus</taxon>
    </lineage>
</organism>
<gene>
    <name evidence="2" type="primary">CAND1</name>
    <name evidence="2" type="ORF">MPDQ_002854</name>
</gene>
<protein>
    <submittedName>
        <fullName evidence="2">Cullin-associated NEDD8-dissociated protein 1</fullName>
    </submittedName>
</protein>